<proteinExistence type="inferred from homology"/>
<dbReference type="GO" id="GO:0016301">
    <property type="term" value="F:kinase activity"/>
    <property type="evidence" value="ECO:0007669"/>
    <property type="project" value="UniProtKB-KW"/>
</dbReference>
<dbReference type="EMBL" id="PUHZ01000009">
    <property type="protein sequence ID" value="PQO46530.1"/>
    <property type="molecule type" value="Genomic_DNA"/>
</dbReference>
<feature type="binding site" evidence="17">
    <location>
        <position position="28"/>
    </location>
    <ligand>
        <name>ATP</name>
        <dbReference type="ChEBI" id="CHEBI:30616"/>
    </ligand>
</feature>
<evidence type="ECO:0000256" key="10">
    <source>
        <dbReference type="ARBA" id="ARBA00022989"/>
    </source>
</evidence>
<comment type="cofactor">
    <cofactor evidence="18">
        <name>Mg(2+)</name>
        <dbReference type="ChEBI" id="CHEBI:18420"/>
    </cofactor>
    <text evidence="18">Mn(2+), Zn(2+), Cd(2+) and Co(2+) support activity to lesser extents.</text>
</comment>
<evidence type="ECO:0000256" key="2">
    <source>
        <dbReference type="ARBA" id="ARBA00005967"/>
    </source>
</evidence>
<feature type="binding site" evidence="18">
    <location>
        <position position="76"/>
    </location>
    <ligand>
        <name>a divalent metal cation</name>
        <dbReference type="ChEBI" id="CHEBI:60240"/>
    </ligand>
</feature>
<evidence type="ECO:0000256" key="19">
    <source>
        <dbReference type="SAM" id="Phobius"/>
    </source>
</evidence>
<dbReference type="Gene3D" id="1.10.287.3610">
    <property type="match status" value="1"/>
</dbReference>
<keyword evidence="5" id="KW-0808">Transferase</keyword>
<keyword evidence="11" id="KW-0443">Lipid metabolism</keyword>
<evidence type="ECO:0000256" key="13">
    <source>
        <dbReference type="ARBA" id="ARBA00023209"/>
    </source>
</evidence>
<protein>
    <submittedName>
        <fullName evidence="20">Diacylglycerol kinase</fullName>
    </submittedName>
</protein>
<dbReference type="GO" id="GO:0005886">
    <property type="term" value="C:plasma membrane"/>
    <property type="evidence" value="ECO:0007669"/>
    <property type="project" value="UniProtKB-SubCell"/>
</dbReference>
<dbReference type="RefSeq" id="WP_105335008.1">
    <property type="nucleotide sequence ID" value="NZ_PUHZ01000009.1"/>
</dbReference>
<gene>
    <name evidence="20" type="ORF">C5Y93_08635</name>
</gene>
<evidence type="ECO:0000256" key="1">
    <source>
        <dbReference type="ARBA" id="ARBA00004651"/>
    </source>
</evidence>
<evidence type="ECO:0000313" key="21">
    <source>
        <dbReference type="Proteomes" id="UP000237819"/>
    </source>
</evidence>
<feature type="binding site" evidence="17">
    <location>
        <position position="76"/>
    </location>
    <ligand>
        <name>ATP</name>
        <dbReference type="ChEBI" id="CHEBI:30616"/>
    </ligand>
</feature>
<keyword evidence="10 19" id="KW-1133">Transmembrane helix</keyword>
<dbReference type="Proteomes" id="UP000237819">
    <property type="component" value="Unassembled WGS sequence"/>
</dbReference>
<keyword evidence="9 17" id="KW-0067">ATP-binding</keyword>
<dbReference type="CDD" id="cd14263">
    <property type="entry name" value="DAGK_IM_like"/>
    <property type="match status" value="1"/>
</dbReference>
<keyword evidence="18" id="KW-0479">Metal-binding</keyword>
<comment type="caution">
    <text evidence="20">The sequence shown here is derived from an EMBL/GenBank/DDBJ whole genome shotgun (WGS) entry which is preliminary data.</text>
</comment>
<feature type="transmembrane region" description="Helical" evidence="19">
    <location>
        <begin position="53"/>
        <end position="75"/>
    </location>
</feature>
<dbReference type="GO" id="GO:0046872">
    <property type="term" value="F:metal ion binding"/>
    <property type="evidence" value="ECO:0007669"/>
    <property type="project" value="UniProtKB-KW"/>
</dbReference>
<evidence type="ECO:0000256" key="16">
    <source>
        <dbReference type="PIRSR" id="PIRSR600829-2"/>
    </source>
</evidence>
<evidence type="ECO:0000256" key="7">
    <source>
        <dbReference type="ARBA" id="ARBA00022741"/>
    </source>
</evidence>
<dbReference type="GO" id="GO:0008654">
    <property type="term" value="P:phospholipid biosynthetic process"/>
    <property type="evidence" value="ECO:0007669"/>
    <property type="project" value="UniProtKB-KW"/>
</dbReference>
<comment type="subcellular location">
    <subcellularLocation>
        <location evidence="1">Cell membrane</location>
        <topology evidence="1">Multi-pass membrane protein</topology>
    </subcellularLocation>
</comment>
<organism evidence="20 21">
    <name type="scientific">Blastopirellula marina</name>
    <dbReference type="NCBI Taxonomy" id="124"/>
    <lineage>
        <taxon>Bacteria</taxon>
        <taxon>Pseudomonadati</taxon>
        <taxon>Planctomycetota</taxon>
        <taxon>Planctomycetia</taxon>
        <taxon>Pirellulales</taxon>
        <taxon>Pirellulaceae</taxon>
        <taxon>Blastopirellula</taxon>
    </lineage>
</organism>
<keyword evidence="18" id="KW-0460">Magnesium</keyword>
<evidence type="ECO:0000256" key="8">
    <source>
        <dbReference type="ARBA" id="ARBA00022777"/>
    </source>
</evidence>
<evidence type="ECO:0000256" key="6">
    <source>
        <dbReference type="ARBA" id="ARBA00022692"/>
    </source>
</evidence>
<evidence type="ECO:0000256" key="5">
    <source>
        <dbReference type="ARBA" id="ARBA00022679"/>
    </source>
</evidence>
<reference evidence="20 21" key="1">
    <citation type="submission" date="2018-02" db="EMBL/GenBank/DDBJ databases">
        <title>Comparative genomes isolates from brazilian mangrove.</title>
        <authorList>
            <person name="Araujo J.E."/>
            <person name="Taketani R.G."/>
            <person name="Silva M.C.P."/>
            <person name="Loureco M.V."/>
            <person name="Andreote F.D."/>
        </authorList>
    </citation>
    <scope>NUCLEOTIDE SEQUENCE [LARGE SCALE GENOMIC DNA]</scope>
    <source>
        <strain evidence="20 21">Nap-Phe MGV</strain>
    </source>
</reference>
<dbReference type="InterPro" id="IPR000829">
    <property type="entry name" value="DAGK"/>
</dbReference>
<evidence type="ECO:0000256" key="14">
    <source>
        <dbReference type="ARBA" id="ARBA00023264"/>
    </source>
</evidence>
<accession>A0A2S8GQ26</accession>
<sequence>MKNKMTPQGWLRKFRLALTGLIWAVRSEGSFRVHLPAAFFAILLAQFLRFDTARWIGLVITIGIVLVAELFNTALETLAQAVDDQYNEHIKHALDVASAAVLMSSVVAVVAGVLLYWTPFWNWWLLPTGEVSLGTH</sequence>
<keyword evidence="8 20" id="KW-0418">Kinase</keyword>
<dbReference type="GO" id="GO:0005524">
    <property type="term" value="F:ATP binding"/>
    <property type="evidence" value="ECO:0007669"/>
    <property type="project" value="UniProtKB-KW"/>
</dbReference>
<dbReference type="OrthoDB" id="286729at2"/>
<evidence type="ECO:0000256" key="4">
    <source>
        <dbReference type="ARBA" id="ARBA00022516"/>
    </source>
</evidence>
<evidence type="ECO:0000256" key="11">
    <source>
        <dbReference type="ARBA" id="ARBA00023098"/>
    </source>
</evidence>
<evidence type="ECO:0000256" key="12">
    <source>
        <dbReference type="ARBA" id="ARBA00023136"/>
    </source>
</evidence>
<feature type="active site" description="Proton acceptor" evidence="15">
    <location>
        <position position="69"/>
    </location>
</feature>
<evidence type="ECO:0000256" key="18">
    <source>
        <dbReference type="PIRSR" id="PIRSR600829-4"/>
    </source>
</evidence>
<dbReference type="InterPro" id="IPR036945">
    <property type="entry name" value="DAGK_sf"/>
</dbReference>
<keyword evidence="3" id="KW-1003">Cell membrane</keyword>
<dbReference type="Pfam" id="PF01219">
    <property type="entry name" value="DAGK_prokar"/>
    <property type="match status" value="1"/>
</dbReference>
<keyword evidence="12 19" id="KW-0472">Membrane</keyword>
<feature type="transmembrane region" description="Helical" evidence="19">
    <location>
        <begin position="96"/>
        <end position="117"/>
    </location>
</feature>
<comment type="similarity">
    <text evidence="2">Belongs to the bacterial diacylglycerol kinase family.</text>
</comment>
<dbReference type="PANTHER" id="PTHR34299">
    <property type="entry name" value="DIACYLGLYCEROL KINASE"/>
    <property type="match status" value="1"/>
</dbReference>
<keyword evidence="13" id="KW-0594">Phospholipid biosynthesis</keyword>
<keyword evidence="7 17" id="KW-0547">Nucleotide-binding</keyword>
<keyword evidence="14" id="KW-1208">Phospholipid metabolism</keyword>
<keyword evidence="4" id="KW-0444">Lipid biosynthesis</keyword>
<name>A0A2S8GQ26_9BACT</name>
<dbReference type="AlphaFoldDB" id="A0A2S8GQ26"/>
<evidence type="ECO:0000256" key="3">
    <source>
        <dbReference type="ARBA" id="ARBA00022475"/>
    </source>
</evidence>
<evidence type="ECO:0000256" key="9">
    <source>
        <dbReference type="ARBA" id="ARBA00022840"/>
    </source>
</evidence>
<evidence type="ECO:0000313" key="20">
    <source>
        <dbReference type="EMBL" id="PQO46530.1"/>
    </source>
</evidence>
<feature type="binding site" evidence="16">
    <location>
        <position position="98"/>
    </location>
    <ligand>
        <name>substrate</name>
    </ligand>
</feature>
<evidence type="ECO:0000256" key="15">
    <source>
        <dbReference type="PIRSR" id="PIRSR600829-1"/>
    </source>
</evidence>
<keyword evidence="6 19" id="KW-0812">Transmembrane</keyword>
<feature type="binding site" evidence="18">
    <location>
        <position position="28"/>
    </location>
    <ligand>
        <name>a divalent metal cation</name>
        <dbReference type="ChEBI" id="CHEBI:60240"/>
    </ligand>
</feature>
<feature type="binding site" evidence="16">
    <location>
        <position position="69"/>
    </location>
    <ligand>
        <name>substrate</name>
    </ligand>
</feature>
<evidence type="ECO:0000256" key="17">
    <source>
        <dbReference type="PIRSR" id="PIRSR600829-3"/>
    </source>
</evidence>
<dbReference type="PANTHER" id="PTHR34299:SF1">
    <property type="entry name" value="DIACYLGLYCEROL KINASE"/>
    <property type="match status" value="1"/>
</dbReference>